<evidence type="ECO:0000313" key="9">
    <source>
        <dbReference type="Proteomes" id="UP001410394"/>
    </source>
</evidence>
<feature type="transmembrane region" description="Helical" evidence="7">
    <location>
        <begin position="236"/>
        <end position="259"/>
    </location>
</feature>
<dbReference type="Pfam" id="PF07690">
    <property type="entry name" value="MFS_1"/>
    <property type="match status" value="1"/>
</dbReference>
<evidence type="ECO:0000313" key="8">
    <source>
        <dbReference type="EMBL" id="MEN3068737.1"/>
    </source>
</evidence>
<dbReference type="InterPro" id="IPR036259">
    <property type="entry name" value="MFS_trans_sf"/>
</dbReference>
<keyword evidence="2" id="KW-0813">Transport</keyword>
<feature type="transmembrane region" description="Helical" evidence="7">
    <location>
        <begin position="407"/>
        <end position="426"/>
    </location>
</feature>
<dbReference type="InterPro" id="IPR011701">
    <property type="entry name" value="MFS"/>
</dbReference>
<keyword evidence="3" id="KW-1003">Cell membrane</keyword>
<organism evidence="8 9">
    <name type="scientific">Uliginosibacterium sediminicola</name>
    <dbReference type="NCBI Taxonomy" id="2024550"/>
    <lineage>
        <taxon>Bacteria</taxon>
        <taxon>Pseudomonadati</taxon>
        <taxon>Pseudomonadota</taxon>
        <taxon>Betaproteobacteria</taxon>
        <taxon>Rhodocyclales</taxon>
        <taxon>Zoogloeaceae</taxon>
        <taxon>Uliginosibacterium</taxon>
    </lineage>
</organism>
<keyword evidence="9" id="KW-1185">Reference proteome</keyword>
<protein>
    <submittedName>
        <fullName evidence="8">MFS transporter</fullName>
    </submittedName>
</protein>
<gene>
    <name evidence="8" type="ORF">ABDB84_09625</name>
</gene>
<name>A0ABU9YZ32_9RHOO</name>
<dbReference type="SUPFAM" id="SSF103473">
    <property type="entry name" value="MFS general substrate transporter"/>
    <property type="match status" value="1"/>
</dbReference>
<evidence type="ECO:0000256" key="2">
    <source>
        <dbReference type="ARBA" id="ARBA00022448"/>
    </source>
</evidence>
<feature type="transmembrane region" description="Helical" evidence="7">
    <location>
        <begin position="342"/>
        <end position="366"/>
    </location>
</feature>
<evidence type="ECO:0000256" key="5">
    <source>
        <dbReference type="ARBA" id="ARBA00022989"/>
    </source>
</evidence>
<feature type="transmembrane region" description="Helical" evidence="7">
    <location>
        <begin position="378"/>
        <end position="401"/>
    </location>
</feature>
<evidence type="ECO:0000256" key="7">
    <source>
        <dbReference type="SAM" id="Phobius"/>
    </source>
</evidence>
<evidence type="ECO:0000256" key="3">
    <source>
        <dbReference type="ARBA" id="ARBA00022475"/>
    </source>
</evidence>
<dbReference type="RefSeq" id="WP_345919509.1">
    <property type="nucleotide sequence ID" value="NZ_JBDIVE010000004.1"/>
</dbReference>
<dbReference type="Proteomes" id="UP001410394">
    <property type="component" value="Unassembled WGS sequence"/>
</dbReference>
<evidence type="ECO:0000256" key="4">
    <source>
        <dbReference type="ARBA" id="ARBA00022692"/>
    </source>
</evidence>
<sequence length="450" mass="47840">MNNSTPNAQQSSPSLLSARRFGPLFLTQFLGAFNDNIFKNALVLLLAFQSGSVLGLDPAIVVQLAAGLFILPFFLFSAMAGQIADKYDKARVVRIVKAVEIFIAALAALGFATAHAELLLAALFLMGLHSTFFGPLKYAILPQHLHEDELVAGNAWVESGTFVAILLGSVLAGLLMAIKPQGAALAGACCVLVALAGYGISRAIPDAPAAAPNLRINLNPFSETLRNIGLARGDRTVFNALLGISWFWFYGAIFLSQFAPYVKVVLGGNELLVTALLSSFIVGIAVGSFLCERLSGKHVELGLVPLGAIGLSLFGIDVWWVSPATPPQFVSVAAFFADSAHWRGLFDLVMIGVSGGLYTVPLYALIQSRAKPAERSRIIAANNILNAAFLVVSALFAGVAMAAGASIPQVFLITALINIVFLLYLCKQVPEFAERLRAWVLRRPSGKTGP</sequence>
<dbReference type="PANTHER" id="PTHR43266">
    <property type="entry name" value="MACROLIDE-EFFLUX PROTEIN"/>
    <property type="match status" value="1"/>
</dbReference>
<accession>A0ABU9YZ32</accession>
<dbReference type="CDD" id="cd06173">
    <property type="entry name" value="MFS_MefA_like"/>
    <property type="match status" value="1"/>
</dbReference>
<feature type="transmembrane region" description="Helical" evidence="7">
    <location>
        <begin position="156"/>
        <end position="177"/>
    </location>
</feature>
<evidence type="ECO:0000256" key="1">
    <source>
        <dbReference type="ARBA" id="ARBA00004651"/>
    </source>
</evidence>
<feature type="transmembrane region" description="Helical" evidence="7">
    <location>
        <begin position="271"/>
        <end position="291"/>
    </location>
</feature>
<dbReference type="Gene3D" id="1.20.1250.20">
    <property type="entry name" value="MFS general substrate transporter like domains"/>
    <property type="match status" value="1"/>
</dbReference>
<reference evidence="8 9" key="1">
    <citation type="journal article" date="2018" name="Int. J. Syst. Evol. Microbiol.">
        <title>Uliginosibacterium sediminicola sp. nov., isolated from freshwater sediment.</title>
        <authorList>
            <person name="Hwang W.M."/>
            <person name="Kim S.M."/>
            <person name="Kang K."/>
            <person name="Ahn T.Y."/>
        </authorList>
    </citation>
    <scope>NUCLEOTIDE SEQUENCE [LARGE SCALE GENOMIC DNA]</scope>
    <source>
        <strain evidence="8 9">M1-21</strain>
    </source>
</reference>
<feature type="transmembrane region" description="Helical" evidence="7">
    <location>
        <begin position="303"/>
        <end position="322"/>
    </location>
</feature>
<feature type="transmembrane region" description="Helical" evidence="7">
    <location>
        <begin position="60"/>
        <end position="80"/>
    </location>
</feature>
<comment type="caution">
    <text evidence="8">The sequence shown here is derived from an EMBL/GenBank/DDBJ whole genome shotgun (WGS) entry which is preliminary data.</text>
</comment>
<comment type="subcellular location">
    <subcellularLocation>
        <location evidence="1">Cell membrane</location>
        <topology evidence="1">Multi-pass membrane protein</topology>
    </subcellularLocation>
</comment>
<evidence type="ECO:0000256" key="6">
    <source>
        <dbReference type="ARBA" id="ARBA00023136"/>
    </source>
</evidence>
<keyword evidence="4 7" id="KW-0812">Transmembrane</keyword>
<keyword evidence="5 7" id="KW-1133">Transmembrane helix</keyword>
<proteinExistence type="predicted"/>
<dbReference type="PANTHER" id="PTHR43266:SF2">
    <property type="entry name" value="MAJOR FACILITATOR SUPERFAMILY (MFS) PROFILE DOMAIN-CONTAINING PROTEIN"/>
    <property type="match status" value="1"/>
</dbReference>
<dbReference type="EMBL" id="JBDIVE010000004">
    <property type="protein sequence ID" value="MEN3068737.1"/>
    <property type="molecule type" value="Genomic_DNA"/>
</dbReference>
<keyword evidence="6 7" id="KW-0472">Membrane</keyword>